<dbReference type="InterPro" id="IPR050639">
    <property type="entry name" value="SSR_resolvase"/>
</dbReference>
<keyword evidence="2" id="KW-0238">DNA-binding</keyword>
<dbReference type="EMBL" id="BMXF01000007">
    <property type="protein sequence ID" value="GHB87077.1"/>
    <property type="molecule type" value="Genomic_DNA"/>
</dbReference>
<dbReference type="PANTHER" id="PTHR30461">
    <property type="entry name" value="DNA-INVERTASE FROM LAMBDOID PROPHAGE"/>
    <property type="match status" value="1"/>
</dbReference>
<dbReference type="RefSeq" id="WP_308439302.1">
    <property type="nucleotide sequence ID" value="NZ_BMXF01000007.1"/>
</dbReference>
<dbReference type="GO" id="GO:0003677">
    <property type="term" value="F:DNA binding"/>
    <property type="evidence" value="ECO:0007669"/>
    <property type="project" value="UniProtKB-KW"/>
</dbReference>
<evidence type="ECO:0000313" key="7">
    <source>
        <dbReference type="Proteomes" id="UP000598271"/>
    </source>
</evidence>
<dbReference type="InterPro" id="IPR006118">
    <property type="entry name" value="Recombinase_CS"/>
</dbReference>
<keyword evidence="7" id="KW-1185">Reference proteome</keyword>
<dbReference type="PROSITE" id="PS00398">
    <property type="entry name" value="RECOMBINASES_2"/>
    <property type="match status" value="1"/>
</dbReference>
<evidence type="ECO:0000256" key="3">
    <source>
        <dbReference type="ARBA" id="ARBA00023172"/>
    </source>
</evidence>
<dbReference type="GO" id="GO:0015074">
    <property type="term" value="P:DNA integration"/>
    <property type="evidence" value="ECO:0007669"/>
    <property type="project" value="UniProtKB-KW"/>
</dbReference>
<dbReference type="InterPro" id="IPR036162">
    <property type="entry name" value="Resolvase-like_N_sf"/>
</dbReference>
<keyword evidence="1" id="KW-0229">DNA integration</keyword>
<name>A0A8J3D878_9BACT</name>
<evidence type="ECO:0000256" key="4">
    <source>
        <dbReference type="SAM" id="MobiDB-lite"/>
    </source>
</evidence>
<dbReference type="PROSITE" id="PS51736">
    <property type="entry name" value="RECOMBINASES_3"/>
    <property type="match status" value="1"/>
</dbReference>
<dbReference type="Proteomes" id="UP000598271">
    <property type="component" value="Unassembled WGS sequence"/>
</dbReference>
<dbReference type="SUPFAM" id="SSF53041">
    <property type="entry name" value="Resolvase-like"/>
    <property type="match status" value="1"/>
</dbReference>
<dbReference type="Gene3D" id="3.40.50.1390">
    <property type="entry name" value="Resolvase, N-terminal catalytic domain"/>
    <property type="match status" value="1"/>
</dbReference>
<accession>A0A8J3D878</accession>
<dbReference type="GO" id="GO:0000150">
    <property type="term" value="F:DNA strand exchange activity"/>
    <property type="evidence" value="ECO:0007669"/>
    <property type="project" value="InterPro"/>
</dbReference>
<dbReference type="CDD" id="cd03768">
    <property type="entry name" value="SR_ResInv"/>
    <property type="match status" value="1"/>
</dbReference>
<reference evidence="6 7" key="1">
    <citation type="journal article" date="2014" name="Int. J. Syst. Evol. Microbiol.">
        <title>Complete genome sequence of Corynebacterium casei LMG S-19264T (=DSM 44701T), isolated from a smear-ripened cheese.</title>
        <authorList>
            <consortium name="US DOE Joint Genome Institute (JGI-PGF)"/>
            <person name="Walter F."/>
            <person name="Albersmeier A."/>
            <person name="Kalinowski J."/>
            <person name="Ruckert C."/>
        </authorList>
    </citation>
    <scope>NUCLEOTIDE SEQUENCE [LARGE SCALE GENOMIC DNA]</scope>
    <source>
        <strain evidence="6 7">KCTC 12866</strain>
    </source>
</reference>
<feature type="domain" description="Resolvase/invertase-type recombinase catalytic" evidence="5">
    <location>
        <begin position="1"/>
        <end position="83"/>
    </location>
</feature>
<dbReference type="PANTHER" id="PTHR30461:SF2">
    <property type="entry name" value="SERINE RECOMBINASE PINE-RELATED"/>
    <property type="match status" value="1"/>
</dbReference>
<keyword evidence="3" id="KW-0233">DNA recombination</keyword>
<comment type="caution">
    <text evidence="6">The sequence shown here is derived from an EMBL/GenBank/DDBJ whole genome shotgun (WGS) entry which is preliminary data.</text>
</comment>
<evidence type="ECO:0000313" key="6">
    <source>
        <dbReference type="EMBL" id="GHB87077.1"/>
    </source>
</evidence>
<evidence type="ECO:0000256" key="1">
    <source>
        <dbReference type="ARBA" id="ARBA00022908"/>
    </source>
</evidence>
<organism evidence="6 7">
    <name type="scientific">Persicitalea jodogahamensis</name>
    <dbReference type="NCBI Taxonomy" id="402147"/>
    <lineage>
        <taxon>Bacteria</taxon>
        <taxon>Pseudomonadati</taxon>
        <taxon>Bacteroidota</taxon>
        <taxon>Cytophagia</taxon>
        <taxon>Cytophagales</taxon>
        <taxon>Spirosomataceae</taxon>
        <taxon>Persicitalea</taxon>
    </lineage>
</organism>
<protein>
    <recommendedName>
        <fullName evidence="5">Resolvase/invertase-type recombinase catalytic domain-containing protein</fullName>
    </recommendedName>
</protein>
<sequence length="98" mass="10570">MRAGDTVVVWKLDRLGPSMKELITLINEFQDKGVGFRSLNDAINTTTAQGRLVFNLFTPLAEFERTGAPPGSYTGTNPGGTIGSSFPGPIGRTLERIE</sequence>
<feature type="region of interest" description="Disordered" evidence="4">
    <location>
        <begin position="67"/>
        <end position="98"/>
    </location>
</feature>
<dbReference type="AlphaFoldDB" id="A0A8J3D878"/>
<evidence type="ECO:0000256" key="2">
    <source>
        <dbReference type="ARBA" id="ARBA00023125"/>
    </source>
</evidence>
<gene>
    <name evidence="6" type="ORF">GCM10007390_48670</name>
</gene>
<dbReference type="InterPro" id="IPR006119">
    <property type="entry name" value="Resolv_N"/>
</dbReference>
<dbReference type="Pfam" id="PF00239">
    <property type="entry name" value="Resolvase"/>
    <property type="match status" value="1"/>
</dbReference>
<proteinExistence type="predicted"/>
<evidence type="ECO:0000259" key="5">
    <source>
        <dbReference type="PROSITE" id="PS51736"/>
    </source>
</evidence>